<evidence type="ECO:0000313" key="1">
    <source>
        <dbReference type="EMBL" id="TFK59349.1"/>
    </source>
</evidence>
<dbReference type="EMBL" id="ML209006">
    <property type="protein sequence ID" value="TFK59349.1"/>
    <property type="molecule type" value="Genomic_DNA"/>
</dbReference>
<evidence type="ECO:0000313" key="2">
    <source>
        <dbReference type="Proteomes" id="UP000308600"/>
    </source>
</evidence>
<proteinExistence type="predicted"/>
<accession>A0ACD3A126</accession>
<dbReference type="Proteomes" id="UP000308600">
    <property type="component" value="Unassembled WGS sequence"/>
</dbReference>
<organism evidence="1 2">
    <name type="scientific">Pluteus cervinus</name>
    <dbReference type="NCBI Taxonomy" id="181527"/>
    <lineage>
        <taxon>Eukaryota</taxon>
        <taxon>Fungi</taxon>
        <taxon>Dikarya</taxon>
        <taxon>Basidiomycota</taxon>
        <taxon>Agaricomycotina</taxon>
        <taxon>Agaricomycetes</taxon>
        <taxon>Agaricomycetidae</taxon>
        <taxon>Agaricales</taxon>
        <taxon>Pluteineae</taxon>
        <taxon>Pluteaceae</taxon>
        <taxon>Pluteus</taxon>
    </lineage>
</organism>
<keyword evidence="2" id="KW-1185">Reference proteome</keyword>
<protein>
    <submittedName>
        <fullName evidence="1">Uncharacterized protein</fullName>
    </submittedName>
</protein>
<name>A0ACD3A126_9AGAR</name>
<gene>
    <name evidence="1" type="ORF">BDN72DRAFT_780862</name>
</gene>
<feature type="non-terminal residue" evidence="1">
    <location>
        <position position="1"/>
    </location>
</feature>
<reference evidence="1 2" key="1">
    <citation type="journal article" date="2019" name="Nat. Ecol. Evol.">
        <title>Megaphylogeny resolves global patterns of mushroom evolution.</title>
        <authorList>
            <person name="Varga T."/>
            <person name="Krizsan K."/>
            <person name="Foldi C."/>
            <person name="Dima B."/>
            <person name="Sanchez-Garcia M."/>
            <person name="Sanchez-Ramirez S."/>
            <person name="Szollosi G.J."/>
            <person name="Szarkandi J.G."/>
            <person name="Papp V."/>
            <person name="Albert L."/>
            <person name="Andreopoulos W."/>
            <person name="Angelini C."/>
            <person name="Antonin V."/>
            <person name="Barry K.W."/>
            <person name="Bougher N.L."/>
            <person name="Buchanan P."/>
            <person name="Buyck B."/>
            <person name="Bense V."/>
            <person name="Catcheside P."/>
            <person name="Chovatia M."/>
            <person name="Cooper J."/>
            <person name="Damon W."/>
            <person name="Desjardin D."/>
            <person name="Finy P."/>
            <person name="Geml J."/>
            <person name="Haridas S."/>
            <person name="Hughes K."/>
            <person name="Justo A."/>
            <person name="Karasinski D."/>
            <person name="Kautmanova I."/>
            <person name="Kiss B."/>
            <person name="Kocsube S."/>
            <person name="Kotiranta H."/>
            <person name="LaButti K.M."/>
            <person name="Lechner B.E."/>
            <person name="Liimatainen K."/>
            <person name="Lipzen A."/>
            <person name="Lukacs Z."/>
            <person name="Mihaltcheva S."/>
            <person name="Morgado L.N."/>
            <person name="Niskanen T."/>
            <person name="Noordeloos M.E."/>
            <person name="Ohm R.A."/>
            <person name="Ortiz-Santana B."/>
            <person name="Ovrebo C."/>
            <person name="Racz N."/>
            <person name="Riley R."/>
            <person name="Savchenko A."/>
            <person name="Shiryaev A."/>
            <person name="Soop K."/>
            <person name="Spirin V."/>
            <person name="Szebenyi C."/>
            <person name="Tomsovsky M."/>
            <person name="Tulloss R.E."/>
            <person name="Uehling J."/>
            <person name="Grigoriev I.V."/>
            <person name="Vagvolgyi C."/>
            <person name="Papp T."/>
            <person name="Martin F.M."/>
            <person name="Miettinen O."/>
            <person name="Hibbett D.S."/>
            <person name="Nagy L.G."/>
        </authorList>
    </citation>
    <scope>NUCLEOTIDE SEQUENCE [LARGE SCALE GENOMIC DNA]</scope>
    <source>
        <strain evidence="1 2">NL-1719</strain>
    </source>
</reference>
<sequence>FSGLNLWLKVWWTNHNPCLIAKYYLEVTQKLIEEENFAAILMITQSDPGTENFGIANLQTIIRHKLDPSLGDTIQHKWKKNKMNVKLEGNWSVLRCEFSVGFENLFEWGVQPGLYDIDNPLQCLVFHFVFIPYIQAELDSYAHTRNTTAPRPQRHKVIPQGVPEMIHSRPEMFGSKDFKIVYPESWISELEQQFADPTHKVFQLTPPVFHKRVTDAYISLGSPPINLDTAWEVYHDIVEIFEGSIPDPQLVELVNRTDEQKERVNEEKIVLIPSVQRELDKIGKWVPGRNTQNKEEEELYDDKETNDEDGETDEDEGIIYADFTSKEED</sequence>